<reference evidence="1 2" key="1">
    <citation type="journal article" date="2022" name="New Phytol.">
        <title>Ecological generalism drives hyperdiversity of secondary metabolite gene clusters in xylarialean endophytes.</title>
        <authorList>
            <person name="Franco M.E.E."/>
            <person name="Wisecaver J.H."/>
            <person name="Arnold A.E."/>
            <person name="Ju Y.M."/>
            <person name="Slot J.C."/>
            <person name="Ahrendt S."/>
            <person name="Moore L.P."/>
            <person name="Eastman K.E."/>
            <person name="Scott K."/>
            <person name="Konkel Z."/>
            <person name="Mondo S.J."/>
            <person name="Kuo A."/>
            <person name="Hayes R.D."/>
            <person name="Haridas S."/>
            <person name="Andreopoulos B."/>
            <person name="Riley R."/>
            <person name="LaButti K."/>
            <person name="Pangilinan J."/>
            <person name="Lipzen A."/>
            <person name="Amirebrahimi M."/>
            <person name="Yan J."/>
            <person name="Adam C."/>
            <person name="Keymanesh K."/>
            <person name="Ng V."/>
            <person name="Louie K."/>
            <person name="Northen T."/>
            <person name="Drula E."/>
            <person name="Henrissat B."/>
            <person name="Hsieh H.M."/>
            <person name="Youens-Clark K."/>
            <person name="Lutzoni F."/>
            <person name="Miadlikowska J."/>
            <person name="Eastwood D.C."/>
            <person name="Hamelin R.C."/>
            <person name="Grigoriev I.V."/>
            <person name="U'Ren J.M."/>
        </authorList>
    </citation>
    <scope>NUCLEOTIDE SEQUENCE [LARGE SCALE GENOMIC DNA]</scope>
    <source>
        <strain evidence="1 2">CBS 119005</strain>
    </source>
</reference>
<dbReference type="EMBL" id="MU393440">
    <property type="protein sequence ID" value="KAI4868170.1"/>
    <property type="molecule type" value="Genomic_DNA"/>
</dbReference>
<accession>A0ACB9ZAI0</accession>
<comment type="caution">
    <text evidence="1">The sequence shown here is derived from an EMBL/GenBank/DDBJ whole genome shotgun (WGS) entry which is preliminary data.</text>
</comment>
<keyword evidence="2" id="KW-1185">Reference proteome</keyword>
<evidence type="ECO:0000313" key="2">
    <source>
        <dbReference type="Proteomes" id="UP001497700"/>
    </source>
</evidence>
<evidence type="ECO:0000313" key="1">
    <source>
        <dbReference type="EMBL" id="KAI4868170.1"/>
    </source>
</evidence>
<name>A0ACB9ZAI0_9PEZI</name>
<proteinExistence type="predicted"/>
<dbReference type="Proteomes" id="UP001497700">
    <property type="component" value="Unassembled WGS sequence"/>
</dbReference>
<gene>
    <name evidence="1" type="ORF">F4820DRAFT_466604</name>
</gene>
<sequence>MVSQREKGQVAIEVLRKIAEAHGFSLRPQDEPEYLSTVRAAQESVEYVEQMKDYVDPGLIRDLNVDGQIARTYTLPSPSENPLNAWSHRTYIKAPSIADSPGLLTGKTIAIKDNVSVAGVPMTGGTQPFHLCKDKPAPIPEIDAPIMSRVLQAGAVVTGTSTCENYCMSAMSCTSATGPVDNPWLRGYSAGGSSSGSAALIAVNFMKNRGRTSGISVEHLGEGVDLATGGDQGGSIRVPASYCGIYGLKPTHGLVPYTGIASLFPILDHCGPMAPTVRDTALLLSVLAGYDGFDPRMTPEAPLRDSTPRYHDRLDEQVAARAAAGTWTPAAAARGLRVGILKEAFEIAGLDAEVAAVVRKAAGRFAALGAEVAEVSVPLHLAAPHIFTAATRGYMADHLLFGQGSSTSASLPFPFPGAAAAPALDQAWYETMTASNPLVVVALLSSELLRDRARYPEAVRDKAVRHAHELRAAYDEALARFDVLVLPATPTVAPRHAGADMGIAEKTEFFLANTLNTLPFNVTGHPGLVMPVGWGRAGDGGEDEAARLPVGMQIVGKRLDEETLFLAASAWEVGGLGLDEE</sequence>
<protein>
    <submittedName>
        <fullName evidence="1">Amidase signature enzyme</fullName>
    </submittedName>
</protein>
<organism evidence="1 2">
    <name type="scientific">Hypoxylon rubiginosum</name>
    <dbReference type="NCBI Taxonomy" id="110542"/>
    <lineage>
        <taxon>Eukaryota</taxon>
        <taxon>Fungi</taxon>
        <taxon>Dikarya</taxon>
        <taxon>Ascomycota</taxon>
        <taxon>Pezizomycotina</taxon>
        <taxon>Sordariomycetes</taxon>
        <taxon>Xylariomycetidae</taxon>
        <taxon>Xylariales</taxon>
        <taxon>Hypoxylaceae</taxon>
        <taxon>Hypoxylon</taxon>
    </lineage>
</organism>